<dbReference type="InterPro" id="IPR013126">
    <property type="entry name" value="Hsp_70_fam"/>
</dbReference>
<dbReference type="AlphaFoldDB" id="A0ABD3ST04"/>
<evidence type="ECO:0000256" key="2">
    <source>
        <dbReference type="ARBA" id="ARBA00022840"/>
    </source>
</evidence>
<keyword evidence="2 3" id="KW-0067">ATP-binding</keyword>
<dbReference type="FunFam" id="3.30.30.30:FF:000001">
    <property type="entry name" value="heat shock 70 kDa protein-like"/>
    <property type="match status" value="1"/>
</dbReference>
<dbReference type="InterPro" id="IPR029047">
    <property type="entry name" value="HSP70_peptide-bd_sf"/>
</dbReference>
<dbReference type="FunFam" id="2.60.34.10:FF:000002">
    <property type="entry name" value="Heat shock 70 kDa"/>
    <property type="match status" value="1"/>
</dbReference>
<dbReference type="FunFam" id="3.30.420.40:FF:000004">
    <property type="entry name" value="Molecular chaperone DnaK"/>
    <property type="match status" value="1"/>
</dbReference>
<dbReference type="Pfam" id="PF00012">
    <property type="entry name" value="HSP70"/>
    <property type="match status" value="1"/>
</dbReference>
<dbReference type="FunFam" id="3.90.640.10:FF:000002">
    <property type="entry name" value="Heat shock 70 kDa"/>
    <property type="match status" value="1"/>
</dbReference>
<keyword evidence="6" id="KW-1185">Reference proteome</keyword>
<dbReference type="SUPFAM" id="SSF100934">
    <property type="entry name" value="Heat shock protein 70kD (HSP70), C-terminal subdomain"/>
    <property type="match status" value="1"/>
</dbReference>
<dbReference type="Gene3D" id="3.90.640.10">
    <property type="entry name" value="Actin, Chain A, domain 4"/>
    <property type="match status" value="1"/>
</dbReference>
<evidence type="ECO:0000256" key="3">
    <source>
        <dbReference type="RuleBase" id="RU003322"/>
    </source>
</evidence>
<dbReference type="InterPro" id="IPR043129">
    <property type="entry name" value="ATPase_NBD"/>
</dbReference>
<dbReference type="NCBIfam" id="NF001413">
    <property type="entry name" value="PRK00290.1"/>
    <property type="match status" value="1"/>
</dbReference>
<evidence type="ECO:0008006" key="7">
    <source>
        <dbReference type="Google" id="ProtNLM"/>
    </source>
</evidence>
<feature type="compositionally biased region" description="Polar residues" evidence="4">
    <location>
        <begin position="617"/>
        <end position="627"/>
    </location>
</feature>
<proteinExistence type="inferred from homology"/>
<comment type="similarity">
    <text evidence="3">Belongs to the heat shock protein 70 family.</text>
</comment>
<organism evidence="5 6">
    <name type="scientific">Cyclostephanos tholiformis</name>
    <dbReference type="NCBI Taxonomy" id="382380"/>
    <lineage>
        <taxon>Eukaryota</taxon>
        <taxon>Sar</taxon>
        <taxon>Stramenopiles</taxon>
        <taxon>Ochrophyta</taxon>
        <taxon>Bacillariophyta</taxon>
        <taxon>Coscinodiscophyceae</taxon>
        <taxon>Thalassiosirophycidae</taxon>
        <taxon>Stephanodiscales</taxon>
        <taxon>Stephanodiscaceae</taxon>
        <taxon>Cyclostephanos</taxon>
    </lineage>
</organism>
<dbReference type="PROSITE" id="PS00297">
    <property type="entry name" value="HSP70_1"/>
    <property type="match status" value="1"/>
</dbReference>
<reference evidence="5 6" key="1">
    <citation type="submission" date="2024-10" db="EMBL/GenBank/DDBJ databases">
        <title>Updated reference genomes for cyclostephanoid diatoms.</title>
        <authorList>
            <person name="Roberts W.R."/>
            <person name="Alverson A.J."/>
        </authorList>
    </citation>
    <scope>NUCLEOTIDE SEQUENCE [LARGE SCALE GENOMIC DNA]</scope>
    <source>
        <strain evidence="5 6">AJA228-03</strain>
    </source>
</reference>
<dbReference type="FunFam" id="3.30.420.40:FF:000172">
    <property type="entry name" value="Heat shock 70 kDa protein"/>
    <property type="match status" value="2"/>
</dbReference>
<comment type="caution">
    <text evidence="5">The sequence shown here is derived from an EMBL/GenBank/DDBJ whole genome shotgun (WGS) entry which is preliminary data.</text>
</comment>
<dbReference type="InterPro" id="IPR029048">
    <property type="entry name" value="HSP70_C_sf"/>
</dbReference>
<dbReference type="Gene3D" id="2.60.34.10">
    <property type="entry name" value="Substrate Binding Domain Of DNAk, Chain A, domain 1"/>
    <property type="match status" value="1"/>
</dbReference>
<evidence type="ECO:0000313" key="5">
    <source>
        <dbReference type="EMBL" id="KAL3827347.1"/>
    </source>
</evidence>
<dbReference type="InterPro" id="IPR018181">
    <property type="entry name" value="Heat_shock_70_CS"/>
</dbReference>
<name>A0ABD3ST04_9STRA</name>
<sequence length="641" mass="70505">MAPVTKEESIGIDLGTTYSCVGVWQNDRVEIIANDQGNRTTPSYVAFTDTERLIGDAAKSQAAVNPSNTVFDSKRLIGRKFSDATVQSDMKHWPFVVAADPSGAPIIEVEYKGERKQFKAEEISSMVLMKMRDIAEAYLGKQVTNAVVTVPAYFNDSQRQATKDAGTIAGLNVQRIINEPTAAAIAYGLEKTGSEKNVLIFDLGGGTFDVSLLTIEEGIFEVKATAGDTHLGGEDFDNRLVDFFAEDFKRRYKKDMGQNQRSLRRLRTASERAKRTLSSSTQAHIEVDSLFDGIDYNATITRARFEDLCMDYFKKCLDPCDKVLRDANISKNQVDEVVLVGGSTRIPKVQALLSEFFNGKELNKSINPDEAVAYGATVQAAILSGANQSEKLAQLLLLDVTPLSLGLETAGGVFTALIKRNTTIPAKKTQTFSTYADNQPGVLIQVFEGERAMTRDNNLLGKFNLDNIPLMPRGQPKIDVCFDIDANGILNVSALEKSTGKENKITITNDKGRLSRQEIDRMVEEAEKYKADDSVNKDLVEAKNGVENYCTSLKSSIECKEAKDKIPKQDKQTLLSAINKILSWVEANPTADKEEYYEKQKELEAVAVPILVRMSSARSGTPTTASPSYDPADGPLLDEID</sequence>
<keyword evidence="1 3" id="KW-0547">Nucleotide-binding</keyword>
<dbReference type="Gene3D" id="3.30.420.40">
    <property type="match status" value="2"/>
</dbReference>
<evidence type="ECO:0000313" key="6">
    <source>
        <dbReference type="Proteomes" id="UP001530377"/>
    </source>
</evidence>
<dbReference type="PROSITE" id="PS01036">
    <property type="entry name" value="HSP70_3"/>
    <property type="match status" value="1"/>
</dbReference>
<dbReference type="Proteomes" id="UP001530377">
    <property type="component" value="Unassembled WGS sequence"/>
</dbReference>
<dbReference type="GO" id="GO:0005524">
    <property type="term" value="F:ATP binding"/>
    <property type="evidence" value="ECO:0007669"/>
    <property type="project" value="UniProtKB-KW"/>
</dbReference>
<gene>
    <name evidence="5" type="ORF">ACHAXA_005093</name>
</gene>
<evidence type="ECO:0000256" key="1">
    <source>
        <dbReference type="ARBA" id="ARBA00022741"/>
    </source>
</evidence>
<feature type="region of interest" description="Disordered" evidence="4">
    <location>
        <begin position="617"/>
        <end position="641"/>
    </location>
</feature>
<dbReference type="Gene3D" id="3.30.30.30">
    <property type="match status" value="1"/>
</dbReference>
<dbReference type="SUPFAM" id="SSF53067">
    <property type="entry name" value="Actin-like ATPase domain"/>
    <property type="match status" value="2"/>
</dbReference>
<protein>
    <recommendedName>
        <fullName evidence="7">Heat shock protein 70</fullName>
    </recommendedName>
</protein>
<dbReference type="CDD" id="cd10233">
    <property type="entry name" value="ASKHA_NBD_HSP70_HSPA1"/>
    <property type="match status" value="1"/>
</dbReference>
<dbReference type="Gene3D" id="1.20.1270.10">
    <property type="match status" value="1"/>
</dbReference>
<dbReference type="EMBL" id="JALLPB020000005">
    <property type="protein sequence ID" value="KAL3827347.1"/>
    <property type="molecule type" value="Genomic_DNA"/>
</dbReference>
<dbReference type="PROSITE" id="PS00329">
    <property type="entry name" value="HSP70_2"/>
    <property type="match status" value="1"/>
</dbReference>
<evidence type="ECO:0000256" key="4">
    <source>
        <dbReference type="SAM" id="MobiDB-lite"/>
    </source>
</evidence>
<dbReference type="SUPFAM" id="SSF100920">
    <property type="entry name" value="Heat shock protein 70kD (HSP70), peptide-binding domain"/>
    <property type="match status" value="1"/>
</dbReference>
<dbReference type="PANTHER" id="PTHR19375">
    <property type="entry name" value="HEAT SHOCK PROTEIN 70KDA"/>
    <property type="match status" value="1"/>
</dbReference>
<accession>A0ABD3ST04</accession>
<dbReference type="PRINTS" id="PR00301">
    <property type="entry name" value="HEATSHOCK70"/>
</dbReference>